<evidence type="ECO:0000313" key="1">
    <source>
        <dbReference type="EMBL" id="OHB03953.1"/>
    </source>
</evidence>
<accession>A0A1G2U377</accession>
<name>A0A1G2U377_9BACT</name>
<organism evidence="1 2">
    <name type="scientific">Candidatus Zambryskibacteria bacterium RIFCSPLOWO2_01_FULL_45_21</name>
    <dbReference type="NCBI Taxonomy" id="1802761"/>
    <lineage>
        <taxon>Bacteria</taxon>
        <taxon>Candidatus Zambryskiibacteriota</taxon>
    </lineage>
</organism>
<dbReference type="SUPFAM" id="SSF49777">
    <property type="entry name" value="PEBP-like"/>
    <property type="match status" value="1"/>
</dbReference>
<protein>
    <submittedName>
        <fullName evidence="1">Kinase inhibitor</fullName>
    </submittedName>
</protein>
<proteinExistence type="predicted"/>
<dbReference type="Proteomes" id="UP000176800">
    <property type="component" value="Unassembled WGS sequence"/>
</dbReference>
<dbReference type="InterPro" id="IPR008914">
    <property type="entry name" value="PEBP"/>
</dbReference>
<dbReference type="InterPro" id="IPR005247">
    <property type="entry name" value="YbhB_YbcL/LppC-like"/>
</dbReference>
<gene>
    <name evidence="1" type="ORF">A3B14_01305</name>
</gene>
<dbReference type="CDD" id="cd00865">
    <property type="entry name" value="PEBP_bact_arch"/>
    <property type="match status" value="1"/>
</dbReference>
<dbReference type="AlphaFoldDB" id="A0A1G2U377"/>
<dbReference type="PANTHER" id="PTHR30289:SF1">
    <property type="entry name" value="PEBP (PHOSPHATIDYLETHANOLAMINE-BINDING PROTEIN) FAMILY PROTEIN"/>
    <property type="match status" value="1"/>
</dbReference>
<reference evidence="1 2" key="1">
    <citation type="journal article" date="2016" name="Nat. Commun.">
        <title>Thousands of microbial genomes shed light on interconnected biogeochemical processes in an aquifer system.</title>
        <authorList>
            <person name="Anantharaman K."/>
            <person name="Brown C.T."/>
            <person name="Hug L.A."/>
            <person name="Sharon I."/>
            <person name="Castelle C.J."/>
            <person name="Probst A.J."/>
            <person name="Thomas B.C."/>
            <person name="Singh A."/>
            <person name="Wilkins M.J."/>
            <person name="Karaoz U."/>
            <person name="Brodie E.L."/>
            <person name="Williams K.H."/>
            <person name="Hubbard S.S."/>
            <person name="Banfield J.F."/>
        </authorList>
    </citation>
    <scope>NUCLEOTIDE SEQUENCE [LARGE SCALE GENOMIC DNA]</scope>
</reference>
<dbReference type="InterPro" id="IPR036610">
    <property type="entry name" value="PEBP-like_sf"/>
</dbReference>
<dbReference type="NCBIfam" id="TIGR00481">
    <property type="entry name" value="YbhB/YbcL family Raf kinase inhibitor-like protein"/>
    <property type="match status" value="1"/>
</dbReference>
<dbReference type="PANTHER" id="PTHR30289">
    <property type="entry name" value="UNCHARACTERIZED PROTEIN YBCL-RELATED"/>
    <property type="match status" value="1"/>
</dbReference>
<evidence type="ECO:0000313" key="2">
    <source>
        <dbReference type="Proteomes" id="UP000176800"/>
    </source>
</evidence>
<sequence length="150" mass="16442">MKITSSAFNNSGLIPAKYTRDGDDISPPLYFENVPKDAQSLVLIVNDPDVPKDIRSDGTWIHWVLFNIDPKTTHVESGKMPNAIPGRNTGGSGVYEGPCPPYGEHRYFFKLFALDSTLDLSPGSLASAVEKAMAGHVIAETELMGKYKRE</sequence>
<comment type="caution">
    <text evidence="1">The sequence shown here is derived from an EMBL/GenBank/DDBJ whole genome shotgun (WGS) entry which is preliminary data.</text>
</comment>
<dbReference type="Gene3D" id="3.90.280.10">
    <property type="entry name" value="PEBP-like"/>
    <property type="match status" value="1"/>
</dbReference>
<dbReference type="Pfam" id="PF01161">
    <property type="entry name" value="PBP"/>
    <property type="match status" value="1"/>
</dbReference>
<dbReference type="EMBL" id="MHWE01000012">
    <property type="protein sequence ID" value="OHB03953.1"/>
    <property type="molecule type" value="Genomic_DNA"/>
</dbReference>